<dbReference type="AlphaFoldDB" id="A0A0L8BDF5"/>
<dbReference type="EMBL" id="LGAP01000048">
    <property type="protein sequence ID" value="KOF12637.1"/>
    <property type="molecule type" value="Genomic_DNA"/>
</dbReference>
<dbReference type="RefSeq" id="WP_053253119.1">
    <property type="nucleotide sequence ID" value="NZ_LGAP01000048.1"/>
</dbReference>
<dbReference type="Proteomes" id="UP000037425">
    <property type="component" value="Unassembled WGS sequence"/>
</dbReference>
<proteinExistence type="predicted"/>
<reference evidence="2" key="1">
    <citation type="submission" date="2015-07" db="EMBL/GenBank/DDBJ databases">
        <title>Whole genome sequence of an Ensifer adhaerens strain isolated from a cave pool in the Wind Cave National Park.</title>
        <authorList>
            <person name="Eng W.W.H."/>
            <person name="Gan H.M."/>
            <person name="Barton H.A."/>
            <person name="Savka M.A."/>
        </authorList>
    </citation>
    <scope>NUCLEOTIDE SEQUENCE [LARGE SCALE GENOMIC DNA]</scope>
    <source>
        <strain evidence="2">SD006</strain>
    </source>
</reference>
<name>A0A0L8BDF5_ENSAD</name>
<comment type="caution">
    <text evidence="1">The sequence shown here is derived from an EMBL/GenBank/DDBJ whole genome shotgun (WGS) entry which is preliminary data.</text>
</comment>
<evidence type="ECO:0000313" key="1">
    <source>
        <dbReference type="EMBL" id="KOF12637.1"/>
    </source>
</evidence>
<dbReference type="PATRIC" id="fig|106592.7.peg.6192"/>
<protein>
    <submittedName>
        <fullName evidence="1">Uncharacterized protein</fullName>
    </submittedName>
</protein>
<sequence length="92" mass="9872">MIEIRALKSASQKNMPPTRLASLFAESEMACGLPCVVDGVVEAVRLLGLNGRECALLESAIAQGRMWKGQDRSGRVAGKSDKVCVRRALAEV</sequence>
<organism evidence="1 2">
    <name type="scientific">Ensifer adhaerens</name>
    <name type="common">Sinorhizobium morelense</name>
    <dbReference type="NCBI Taxonomy" id="106592"/>
    <lineage>
        <taxon>Bacteria</taxon>
        <taxon>Pseudomonadati</taxon>
        <taxon>Pseudomonadota</taxon>
        <taxon>Alphaproteobacteria</taxon>
        <taxon>Hyphomicrobiales</taxon>
        <taxon>Rhizobiaceae</taxon>
        <taxon>Sinorhizobium/Ensifer group</taxon>
        <taxon>Ensifer</taxon>
    </lineage>
</organism>
<accession>A0A0L8BDF5</accession>
<gene>
    <name evidence="1" type="ORF">AC244_33480</name>
</gene>
<evidence type="ECO:0000313" key="2">
    <source>
        <dbReference type="Proteomes" id="UP000037425"/>
    </source>
</evidence>